<dbReference type="Pfam" id="PF13459">
    <property type="entry name" value="Fer4_15"/>
    <property type="match status" value="1"/>
</dbReference>
<dbReference type="SMART" id="SM00928">
    <property type="entry name" value="NADH_4Fe-4S"/>
    <property type="match status" value="1"/>
</dbReference>
<evidence type="ECO:0000256" key="7">
    <source>
        <dbReference type="ARBA" id="ARBA00022723"/>
    </source>
</evidence>
<dbReference type="Gene3D" id="1.20.1440.230">
    <property type="entry name" value="NADH-ubiquinone oxidoreductase 51kDa subunit, iron-sulphur binding domain"/>
    <property type="match status" value="1"/>
</dbReference>
<feature type="domain" description="NADH-ubiquinone oxidoreductase 51kDa subunit iron-sulphur binding" evidence="10">
    <location>
        <begin position="332"/>
        <end position="377"/>
    </location>
</feature>
<dbReference type="SUPFAM" id="SSF54862">
    <property type="entry name" value="4Fe-4S ferredoxins"/>
    <property type="match status" value="1"/>
</dbReference>
<dbReference type="PANTHER" id="PTHR11780">
    <property type="entry name" value="NADH-UBIQUINONE OXIDOREDUCTASE FLAVOPROTEIN 1 NDUFV1"/>
    <property type="match status" value="1"/>
</dbReference>
<comment type="caution">
    <text evidence="11">The sequence shown here is derived from an EMBL/GenBank/DDBJ whole genome shotgun (WGS) entry which is preliminary data.</text>
</comment>
<keyword evidence="4" id="KW-0004">4Fe-4S</keyword>
<reference evidence="12" key="1">
    <citation type="journal article" date="2019" name="Int. J. Syst. Evol. Microbiol.">
        <title>The Global Catalogue of Microorganisms (GCM) 10K type strain sequencing project: providing services to taxonomists for standard genome sequencing and annotation.</title>
        <authorList>
            <consortium name="The Broad Institute Genomics Platform"/>
            <consortium name="The Broad Institute Genome Sequencing Center for Infectious Disease"/>
            <person name="Wu L."/>
            <person name="Ma J."/>
        </authorList>
    </citation>
    <scope>NUCLEOTIDE SEQUENCE [LARGE SCALE GENOMIC DNA]</scope>
    <source>
        <strain evidence="12">JCM 3369</strain>
    </source>
</reference>
<keyword evidence="6" id="KW-0288">FMN</keyword>
<evidence type="ECO:0000256" key="8">
    <source>
        <dbReference type="ARBA" id="ARBA00023004"/>
    </source>
</evidence>
<evidence type="ECO:0000259" key="10">
    <source>
        <dbReference type="SMART" id="SM00928"/>
    </source>
</evidence>
<protein>
    <submittedName>
        <fullName evidence="11">Ferredoxin</fullName>
    </submittedName>
</protein>
<dbReference type="SUPFAM" id="SSF140490">
    <property type="entry name" value="Nqo1C-terminal domain-like"/>
    <property type="match status" value="1"/>
</dbReference>
<dbReference type="InterPro" id="IPR037225">
    <property type="entry name" value="Nuo51_FMN-bd_sf"/>
</dbReference>
<accession>A0ABW2CX25</accession>
<name>A0ABW2CX25_9ACTN</name>
<dbReference type="Gene3D" id="3.10.20.600">
    <property type="match status" value="1"/>
</dbReference>
<proteinExistence type="inferred from homology"/>
<dbReference type="RefSeq" id="WP_378064087.1">
    <property type="nucleotide sequence ID" value="NZ_JBHSXS010000052.1"/>
</dbReference>
<evidence type="ECO:0000256" key="6">
    <source>
        <dbReference type="ARBA" id="ARBA00022643"/>
    </source>
</evidence>
<dbReference type="InterPro" id="IPR050837">
    <property type="entry name" value="ComplexI_51kDa_subunit"/>
</dbReference>
<evidence type="ECO:0000256" key="9">
    <source>
        <dbReference type="ARBA" id="ARBA00023014"/>
    </source>
</evidence>
<comment type="similarity">
    <text evidence="3">Belongs to the complex I 51 kDa subunit family.</text>
</comment>
<comment type="cofactor">
    <cofactor evidence="2">
        <name>[4Fe-4S] cluster</name>
        <dbReference type="ChEBI" id="CHEBI:49883"/>
    </cofactor>
</comment>
<dbReference type="Gene3D" id="3.30.70.20">
    <property type="match status" value="1"/>
</dbReference>
<sequence length="509" mass="52790">MSGVGVVAVTGGIAGTGGPRLTLGFERFDRLDLDRHLAVHGRLRTPVLDDLVSMAEKVDLRGRGGAGFPFARKLMAVAARVTHPSADRAVLLPGEENDRRRSGEDAVVVVNAAEGEPGSAKDKVLLGRAPHLVLDGAQIAASALGTRRVVVAVEDEEAARSVRAAIGERRMPARVVRLAERFISGESGAVVRAINGEVPVPPGRKVRAAESGVDGRPTLLSNAETFAQLAVLTSLGPDLYASAGTAEEPGTTLLTVGGTKVVEAPFGTPLAAVLRHCDAPAGQGVLVGGYHGLWLDPLAASRAVLSRAGMRAAGGTVGAGIVLPLARGTCPLGEVTRIASYLAAQSAGQCGPCRLGLPDVVRALNALADGAGTVEDVRRAAGIGRGRGACTHPDGTARFVLSAVDAFAADIEVHRYGGTCGQPVFGVLPLPVPTGDEGRVAIDWSRCDGHGLCAYLVPELIQLDRYGYPVILGTDIPTWMERDVQRAVAMCPALALRITNEMPNANPRR</sequence>
<evidence type="ECO:0000256" key="5">
    <source>
        <dbReference type="ARBA" id="ARBA00022630"/>
    </source>
</evidence>
<gene>
    <name evidence="11" type="ORF">ACFQKB_41855</name>
</gene>
<evidence type="ECO:0000256" key="4">
    <source>
        <dbReference type="ARBA" id="ARBA00022485"/>
    </source>
</evidence>
<keyword evidence="8" id="KW-0408">Iron</keyword>
<dbReference type="Pfam" id="PF10589">
    <property type="entry name" value="NADH_4Fe-4S"/>
    <property type="match status" value="1"/>
</dbReference>
<evidence type="ECO:0000256" key="3">
    <source>
        <dbReference type="ARBA" id="ARBA00007523"/>
    </source>
</evidence>
<keyword evidence="12" id="KW-1185">Reference proteome</keyword>
<dbReference type="Gene3D" id="3.40.50.11540">
    <property type="entry name" value="NADH-ubiquinone oxidoreductase 51kDa subunit"/>
    <property type="match status" value="1"/>
</dbReference>
<dbReference type="PANTHER" id="PTHR11780:SF10">
    <property type="entry name" value="NADH DEHYDROGENASE [UBIQUINONE] FLAVOPROTEIN 1, MITOCHONDRIAL"/>
    <property type="match status" value="1"/>
</dbReference>
<dbReference type="InterPro" id="IPR011538">
    <property type="entry name" value="Nuo51_FMN-bd"/>
</dbReference>
<evidence type="ECO:0000313" key="12">
    <source>
        <dbReference type="Proteomes" id="UP001596380"/>
    </source>
</evidence>
<comment type="cofactor">
    <cofactor evidence="1">
        <name>FMN</name>
        <dbReference type="ChEBI" id="CHEBI:58210"/>
    </cofactor>
</comment>
<dbReference type="Proteomes" id="UP001596380">
    <property type="component" value="Unassembled WGS sequence"/>
</dbReference>
<keyword evidence="5" id="KW-0285">Flavoprotein</keyword>
<dbReference type="SUPFAM" id="SSF142019">
    <property type="entry name" value="Nqo1 FMN-binding domain-like"/>
    <property type="match status" value="1"/>
</dbReference>
<keyword evidence="7" id="KW-0479">Metal-binding</keyword>
<dbReference type="InterPro" id="IPR019575">
    <property type="entry name" value="Nuop51_4Fe4S-bd"/>
</dbReference>
<evidence type="ECO:0000256" key="1">
    <source>
        <dbReference type="ARBA" id="ARBA00001917"/>
    </source>
</evidence>
<dbReference type="InterPro" id="IPR037207">
    <property type="entry name" value="Nuop51_4Fe4S-bd_sf"/>
</dbReference>
<dbReference type="Pfam" id="PF01512">
    <property type="entry name" value="Complex1_51K"/>
    <property type="match status" value="1"/>
</dbReference>
<evidence type="ECO:0000313" key="11">
    <source>
        <dbReference type="EMBL" id="MFC6886364.1"/>
    </source>
</evidence>
<organism evidence="11 12">
    <name type="scientific">Actinomadura yumaensis</name>
    <dbReference type="NCBI Taxonomy" id="111807"/>
    <lineage>
        <taxon>Bacteria</taxon>
        <taxon>Bacillati</taxon>
        <taxon>Actinomycetota</taxon>
        <taxon>Actinomycetes</taxon>
        <taxon>Streptosporangiales</taxon>
        <taxon>Thermomonosporaceae</taxon>
        <taxon>Actinomadura</taxon>
    </lineage>
</organism>
<keyword evidence="9" id="KW-0411">Iron-sulfur</keyword>
<evidence type="ECO:0000256" key="2">
    <source>
        <dbReference type="ARBA" id="ARBA00001966"/>
    </source>
</evidence>
<dbReference type="EMBL" id="JBHSXS010000052">
    <property type="protein sequence ID" value="MFC6886364.1"/>
    <property type="molecule type" value="Genomic_DNA"/>
</dbReference>